<keyword evidence="1" id="KW-0732">Signal</keyword>
<dbReference type="PANTHER" id="PTHR20920:SF5">
    <property type="entry name" value="SMB DOMAIN-CONTAINING PROTEIN"/>
    <property type="match status" value="1"/>
</dbReference>
<dbReference type="InterPro" id="IPR044004">
    <property type="entry name" value="TSP1_spondin_dom"/>
</dbReference>
<name>A0A6J5N7M8_9CAUD</name>
<reference evidence="5" key="1">
    <citation type="submission" date="2020-04" db="EMBL/GenBank/DDBJ databases">
        <authorList>
            <person name="Chiriac C."/>
            <person name="Salcher M."/>
            <person name="Ghai R."/>
            <person name="Kavagutti S V."/>
        </authorList>
    </citation>
    <scope>NUCLEOTIDE SEQUENCE</scope>
</reference>
<dbReference type="PROSITE" id="PS50092">
    <property type="entry name" value="TSP1"/>
    <property type="match status" value="2"/>
</dbReference>
<dbReference type="PANTHER" id="PTHR20920">
    <property type="entry name" value="RPE-SPONDIN"/>
    <property type="match status" value="1"/>
</dbReference>
<protein>
    <submittedName>
        <fullName evidence="5">Thrombospondin type-1 (TSP1) repeat</fullName>
    </submittedName>
</protein>
<organism evidence="5">
    <name type="scientific">uncultured Caudovirales phage</name>
    <dbReference type="NCBI Taxonomy" id="2100421"/>
    <lineage>
        <taxon>Viruses</taxon>
        <taxon>Duplodnaviria</taxon>
        <taxon>Heunggongvirae</taxon>
        <taxon>Uroviricota</taxon>
        <taxon>Caudoviricetes</taxon>
        <taxon>Peduoviridae</taxon>
        <taxon>Maltschvirus</taxon>
        <taxon>Maltschvirus maltsch</taxon>
    </lineage>
</organism>
<feature type="domain" description="Spondin-like TSP1" evidence="4">
    <location>
        <begin position="73"/>
        <end position="117"/>
    </location>
</feature>
<dbReference type="InterPro" id="IPR036383">
    <property type="entry name" value="TSP1_rpt_sf"/>
</dbReference>
<dbReference type="Pfam" id="PF19028">
    <property type="entry name" value="TSP1_spondin"/>
    <property type="match status" value="2"/>
</dbReference>
<evidence type="ECO:0000256" key="1">
    <source>
        <dbReference type="ARBA" id="ARBA00022729"/>
    </source>
</evidence>
<evidence type="ECO:0000256" key="3">
    <source>
        <dbReference type="ARBA" id="ARBA00023180"/>
    </source>
</evidence>
<keyword evidence="2" id="KW-1015">Disulfide bond</keyword>
<feature type="domain" description="Spondin-like TSP1" evidence="4">
    <location>
        <begin position="124"/>
        <end position="167"/>
    </location>
</feature>
<dbReference type="InterPro" id="IPR039942">
    <property type="entry name" value="SBSPO"/>
</dbReference>
<gene>
    <name evidence="5" type="ORF">UFOVP638_51</name>
</gene>
<evidence type="ECO:0000313" key="5">
    <source>
        <dbReference type="EMBL" id="CAB4154031.1"/>
    </source>
</evidence>
<dbReference type="InterPro" id="IPR000884">
    <property type="entry name" value="TSP1_rpt"/>
</dbReference>
<sequence length="275" mass="29873">NFLSYDTLKELKRKRELLEWKIQGDIFPIVDSGYCYITDISESAVVNELLTFSGTLTGFGEPRIGLGNVPIDCVLSDWTDWSECSGGLQTRTRTIVTAPEYGGNPCGATIETRDCQAPLPPVDCLVSEWSEWSSCVNGSQTRTRTVLVTPENGGESCPVLSEVRSCTVLPYSIYPSVITYFVQSPSTKYNTTVISVNIPTAKFRIGVKVSTGVATATASITINGITKTVSNTTPNFVYSDDFTLAQGTYNSTNLTLYVAPQYGNAVGDIIIEYVA</sequence>
<dbReference type="Gene3D" id="2.20.100.10">
    <property type="entry name" value="Thrombospondin type-1 (TSP1) repeat"/>
    <property type="match status" value="2"/>
</dbReference>
<dbReference type="SUPFAM" id="SSF82895">
    <property type="entry name" value="TSP-1 type 1 repeat"/>
    <property type="match status" value="2"/>
</dbReference>
<dbReference type="SMART" id="SM00209">
    <property type="entry name" value="TSP1"/>
    <property type="match status" value="2"/>
</dbReference>
<evidence type="ECO:0000259" key="4">
    <source>
        <dbReference type="Pfam" id="PF19028"/>
    </source>
</evidence>
<dbReference type="EMBL" id="LR796595">
    <property type="protein sequence ID" value="CAB4154031.1"/>
    <property type="molecule type" value="Genomic_DNA"/>
</dbReference>
<accession>A0A6J5N7M8</accession>
<feature type="non-terminal residue" evidence="5">
    <location>
        <position position="1"/>
    </location>
</feature>
<keyword evidence="3" id="KW-0325">Glycoprotein</keyword>
<proteinExistence type="predicted"/>
<evidence type="ECO:0000256" key="2">
    <source>
        <dbReference type="ARBA" id="ARBA00023157"/>
    </source>
</evidence>